<feature type="transmembrane region" description="Helical" evidence="5">
    <location>
        <begin position="227"/>
        <end position="246"/>
    </location>
</feature>
<dbReference type="InterPro" id="IPR053153">
    <property type="entry name" value="APC_K+_Transporter"/>
</dbReference>
<evidence type="ECO:0008006" key="8">
    <source>
        <dbReference type="Google" id="ProtNLM"/>
    </source>
</evidence>
<keyword evidence="4 5" id="KW-0472">Membrane</keyword>
<dbReference type="RefSeq" id="WP_053978662.1">
    <property type="nucleotide sequence ID" value="NZ_CAMJVL010000002.1"/>
</dbReference>
<dbReference type="EMBL" id="LR584267">
    <property type="protein sequence ID" value="VHN99655.1"/>
    <property type="molecule type" value="Genomic_DNA"/>
</dbReference>
<sequence>MMNLSRRAKGLLLGSRIRSDESHQILLPNQLAAPLFTANMLSSVAYVPQFVLMVLAVAGASAITWGLGVGLAMALLLLLVVGAQQTIMRIYPGGGGDYQVVKRNLGYRTAASVAAGFIVDYALTVALCLSMMVHMFAGIAPDVMRYTPLIAVGILVILLWVSMRGYANSAWATLLPTGFFILVLIVLLVGGAVRAAMGNSIVAVSATYGLTPSARFADGVTHAPAEAVLMLLAGGIAIGATALSGVESVNNGMEILNKPQNRNASRILALSAAVTFGLMVGVVVLAWASRVAFVSDPLRQLPGSPAGYVQQPLLVQLASAVFPDYPFMEWVVMVASALVLMVAAIAVFISFPSLTMHVAKDGFLPQFLSARGRRLTHNGGIFSLAILVVLALVLTDGQPRRLLELYALGSLWAFLIAQIAMVKHWMRHLRAARTPLKIARARSGLALAIFTALLLATVLLLSVIFKFTRGGWASILTVVIITFVLLSFGRHYAKVKKRLADARWQGMAPSRTHALVIVFGLHLPTRRALAYARAARPDAVEAITVNIDDVKTRKLVEAWTKSEMDIPLKVLEAPYRTILGPVVRYIRRIRAHNPRDVVNVYIPQLVVKHWWESIAHNEVTNLMLKKLVREPGVSVTVVPFLLDENQFDMEEVGAAADASEDVIVVTPETPEGDEGER</sequence>
<evidence type="ECO:0000313" key="6">
    <source>
        <dbReference type="EMBL" id="VHN99655.1"/>
    </source>
</evidence>
<dbReference type="PANTHER" id="PTHR47704:SF1">
    <property type="entry name" value="POTASSIUM TRANSPORTER KIMA"/>
    <property type="match status" value="1"/>
</dbReference>
<evidence type="ECO:0000313" key="7">
    <source>
        <dbReference type="Proteomes" id="UP000324288"/>
    </source>
</evidence>
<dbReference type="Pfam" id="PF13520">
    <property type="entry name" value="AA_permease_2"/>
    <property type="match status" value="1"/>
</dbReference>
<feature type="transmembrane region" description="Helical" evidence="5">
    <location>
        <begin position="25"/>
        <end position="47"/>
    </location>
</feature>
<feature type="transmembrane region" description="Helical" evidence="5">
    <location>
        <begin position="375"/>
        <end position="393"/>
    </location>
</feature>
<dbReference type="Proteomes" id="UP000324288">
    <property type="component" value="Chromosome"/>
</dbReference>
<gene>
    <name evidence="6" type="ORF">LC603019_00136</name>
</gene>
<feature type="transmembrane region" description="Helical" evidence="5">
    <location>
        <begin position="330"/>
        <end position="354"/>
    </location>
</feature>
<feature type="transmembrane region" description="Helical" evidence="5">
    <location>
        <begin position="443"/>
        <end position="465"/>
    </location>
</feature>
<evidence type="ECO:0000256" key="1">
    <source>
        <dbReference type="ARBA" id="ARBA00004141"/>
    </source>
</evidence>
<evidence type="ECO:0000256" key="3">
    <source>
        <dbReference type="ARBA" id="ARBA00022989"/>
    </source>
</evidence>
<keyword evidence="3 5" id="KW-1133">Transmembrane helix</keyword>
<accession>A0A5E3ZUX8</accession>
<dbReference type="PANTHER" id="PTHR47704">
    <property type="entry name" value="POTASSIUM TRANSPORTER KIMA"/>
    <property type="match status" value="1"/>
</dbReference>
<organism evidence="6 7">
    <name type="scientific">Lawsonella clevelandensis</name>
    <dbReference type="NCBI Taxonomy" id="1528099"/>
    <lineage>
        <taxon>Bacteria</taxon>
        <taxon>Bacillati</taxon>
        <taxon>Actinomycetota</taxon>
        <taxon>Actinomycetes</taxon>
        <taxon>Mycobacteriales</taxon>
        <taxon>Lawsonellaceae</taxon>
        <taxon>Lawsonella</taxon>
    </lineage>
</organism>
<dbReference type="InterPro" id="IPR002293">
    <property type="entry name" value="AA/rel_permease1"/>
</dbReference>
<evidence type="ECO:0000256" key="5">
    <source>
        <dbReference type="SAM" id="Phobius"/>
    </source>
</evidence>
<dbReference type="GO" id="GO:0016020">
    <property type="term" value="C:membrane"/>
    <property type="evidence" value="ECO:0007669"/>
    <property type="project" value="UniProtKB-SubCell"/>
</dbReference>
<feature type="transmembrane region" description="Helical" evidence="5">
    <location>
        <begin position="173"/>
        <end position="193"/>
    </location>
</feature>
<proteinExistence type="predicted"/>
<evidence type="ECO:0000256" key="4">
    <source>
        <dbReference type="ARBA" id="ARBA00023136"/>
    </source>
</evidence>
<feature type="transmembrane region" description="Helical" evidence="5">
    <location>
        <begin position="143"/>
        <end position="161"/>
    </location>
</feature>
<dbReference type="GeneID" id="84894144"/>
<feature type="transmembrane region" description="Helical" evidence="5">
    <location>
        <begin position="113"/>
        <end position="137"/>
    </location>
</feature>
<reference evidence="6 7" key="1">
    <citation type="submission" date="2019-04" db="EMBL/GenBank/DDBJ databases">
        <authorList>
            <person name="Seth-Smith MB H."/>
            <person name="Seth-Smith H."/>
        </authorList>
    </citation>
    <scope>NUCLEOTIDE SEQUENCE [LARGE SCALE GENOMIC DNA]</scope>
    <source>
        <strain evidence="6">USB-603019</strain>
    </source>
</reference>
<feature type="transmembrane region" description="Helical" evidence="5">
    <location>
        <begin position="405"/>
        <end position="422"/>
    </location>
</feature>
<dbReference type="GO" id="GO:0022857">
    <property type="term" value="F:transmembrane transporter activity"/>
    <property type="evidence" value="ECO:0007669"/>
    <property type="project" value="InterPro"/>
</dbReference>
<keyword evidence="7" id="KW-1185">Reference proteome</keyword>
<feature type="transmembrane region" description="Helical" evidence="5">
    <location>
        <begin position="267"/>
        <end position="288"/>
    </location>
</feature>
<comment type="subcellular location">
    <subcellularLocation>
        <location evidence="1">Membrane</location>
        <topology evidence="1">Multi-pass membrane protein</topology>
    </subcellularLocation>
</comment>
<feature type="transmembrane region" description="Helical" evidence="5">
    <location>
        <begin position="471"/>
        <end position="489"/>
    </location>
</feature>
<feature type="transmembrane region" description="Helical" evidence="5">
    <location>
        <begin position="53"/>
        <end position="81"/>
    </location>
</feature>
<protein>
    <recommendedName>
        <fullName evidence="8">Amino acid permease</fullName>
    </recommendedName>
</protein>
<keyword evidence="2 5" id="KW-0812">Transmembrane</keyword>
<dbReference type="Gene3D" id="1.20.1740.10">
    <property type="entry name" value="Amino acid/polyamine transporter I"/>
    <property type="match status" value="1"/>
</dbReference>
<name>A0A5E3ZUX8_9ACTN</name>
<dbReference type="AlphaFoldDB" id="A0A5E3ZUX8"/>
<evidence type="ECO:0000256" key="2">
    <source>
        <dbReference type="ARBA" id="ARBA00022692"/>
    </source>
</evidence>